<sequence>MVITTIADNLYLKDGIYFSKNQSNISYPEEGNQICFQLEDNSFWFNHRNNCIIEMVKRHNNKQMFFDIGGGNGFVAKGLQETGIKTVLIEPGIQGCLNAKTRNLDTIVCSTLEDAGFSIESIPSIGLFDVVEHIENDISFLKYIHSYLIPNGLVYITVPAYQWLWSEDDVIAGHYRRYTVKNLEKKLLDNGFEIVQSTYIFSILPIAVYLFRTLPSKFGLIKKNSADRYNSEHKKGNGFVSKMIDKIWAWERNKIINNKSIKVGGSCLVVAKKITNN</sequence>
<dbReference type="Gene3D" id="3.40.50.150">
    <property type="entry name" value="Vaccinia Virus protein VP39"/>
    <property type="match status" value="1"/>
</dbReference>
<name>A0A1H9BRM6_9FLAO</name>
<keyword evidence="1" id="KW-0808">Transferase</keyword>
<reference evidence="1 2" key="1">
    <citation type="submission" date="2016-10" db="EMBL/GenBank/DDBJ databases">
        <authorList>
            <person name="de Groot N.N."/>
        </authorList>
    </citation>
    <scope>NUCLEOTIDE SEQUENCE [LARGE SCALE GENOMIC DNA]</scope>
    <source>
        <strain evidence="1 2">DSM 27078</strain>
    </source>
</reference>
<proteinExistence type="predicted"/>
<dbReference type="AlphaFoldDB" id="A0A1H9BRM6"/>
<dbReference type="GO" id="GO:0008168">
    <property type="term" value="F:methyltransferase activity"/>
    <property type="evidence" value="ECO:0007669"/>
    <property type="project" value="UniProtKB-KW"/>
</dbReference>
<dbReference type="RefSeq" id="WP_091467298.1">
    <property type="nucleotide sequence ID" value="NZ_FOEI01000003.1"/>
</dbReference>
<dbReference type="SUPFAM" id="SSF53335">
    <property type="entry name" value="S-adenosyl-L-methionine-dependent methyltransferases"/>
    <property type="match status" value="1"/>
</dbReference>
<gene>
    <name evidence="1" type="ORF">SAMN05444005_103170</name>
</gene>
<dbReference type="OrthoDB" id="1524727at2"/>
<dbReference type="EMBL" id="FOEI01000003">
    <property type="protein sequence ID" value="SEP91610.1"/>
    <property type="molecule type" value="Genomic_DNA"/>
</dbReference>
<evidence type="ECO:0000313" key="2">
    <source>
        <dbReference type="Proteomes" id="UP000198648"/>
    </source>
</evidence>
<organism evidence="1 2">
    <name type="scientific">Flavobacterium urocaniciphilum</name>
    <dbReference type="NCBI Taxonomy" id="1299341"/>
    <lineage>
        <taxon>Bacteria</taxon>
        <taxon>Pseudomonadati</taxon>
        <taxon>Bacteroidota</taxon>
        <taxon>Flavobacteriia</taxon>
        <taxon>Flavobacteriales</taxon>
        <taxon>Flavobacteriaceae</taxon>
        <taxon>Flavobacterium</taxon>
    </lineage>
</organism>
<dbReference type="GO" id="GO:0032259">
    <property type="term" value="P:methylation"/>
    <property type="evidence" value="ECO:0007669"/>
    <property type="project" value="UniProtKB-KW"/>
</dbReference>
<dbReference type="Proteomes" id="UP000198648">
    <property type="component" value="Unassembled WGS sequence"/>
</dbReference>
<accession>A0A1H9BRM6</accession>
<keyword evidence="2" id="KW-1185">Reference proteome</keyword>
<protein>
    <submittedName>
        <fullName evidence="1">Methyltransferase domain-containing protein</fullName>
    </submittedName>
</protein>
<dbReference type="Pfam" id="PF13489">
    <property type="entry name" value="Methyltransf_23"/>
    <property type="match status" value="1"/>
</dbReference>
<dbReference type="InterPro" id="IPR029063">
    <property type="entry name" value="SAM-dependent_MTases_sf"/>
</dbReference>
<keyword evidence="1" id="KW-0489">Methyltransferase</keyword>
<evidence type="ECO:0000313" key="1">
    <source>
        <dbReference type="EMBL" id="SEP91610.1"/>
    </source>
</evidence>
<dbReference type="STRING" id="1299341.SAMN05444005_103170"/>